<evidence type="ECO:0000256" key="3">
    <source>
        <dbReference type="SAM" id="MobiDB-lite"/>
    </source>
</evidence>
<dbReference type="EMBL" id="KZ155839">
    <property type="protein sequence ID" value="OUS41970.1"/>
    <property type="molecule type" value="Genomic_DNA"/>
</dbReference>
<reference evidence="5" key="1">
    <citation type="submission" date="2017-04" db="EMBL/GenBank/DDBJ databases">
        <title>Population genomics of picophytoplankton unveils novel chromosome hypervariability.</title>
        <authorList>
            <consortium name="DOE Joint Genome Institute"/>
            <person name="Blanc-Mathieu R."/>
            <person name="Krasovec M."/>
            <person name="Hebrard M."/>
            <person name="Yau S."/>
            <person name="Desgranges E."/>
            <person name="Martin J."/>
            <person name="Schackwitz W."/>
            <person name="Kuo A."/>
            <person name="Salin G."/>
            <person name="Donnadieu C."/>
            <person name="Desdevises Y."/>
            <person name="Sanchez-Ferandin S."/>
            <person name="Moreau H."/>
            <person name="Rivals E."/>
            <person name="Grigoriev I.V."/>
            <person name="Grimsley N."/>
            <person name="Eyre-Walker A."/>
            <person name="Piganeau G."/>
        </authorList>
    </citation>
    <scope>NUCLEOTIDE SEQUENCE [LARGE SCALE GENOMIC DNA]</scope>
    <source>
        <strain evidence="5">RCC 1115</strain>
    </source>
</reference>
<evidence type="ECO:0000313" key="5">
    <source>
        <dbReference type="EMBL" id="OUS41970.1"/>
    </source>
</evidence>
<proteinExistence type="inferred from homology"/>
<evidence type="ECO:0000256" key="2">
    <source>
        <dbReference type="RuleBase" id="RU361272"/>
    </source>
</evidence>
<comment type="subunit">
    <text evidence="2">Part of the nascent polypeptide-associated complex (NAC).</text>
</comment>
<dbReference type="PANTHER" id="PTHR10351">
    <property type="entry name" value="TRANSCRIPTION FACTOR BTF3 FAMILY MEMBER"/>
    <property type="match status" value="1"/>
</dbReference>
<organism evidence="5">
    <name type="scientific">Ostreococcus tauri</name>
    <name type="common">Marine green alga</name>
    <dbReference type="NCBI Taxonomy" id="70448"/>
    <lineage>
        <taxon>Eukaryota</taxon>
        <taxon>Viridiplantae</taxon>
        <taxon>Chlorophyta</taxon>
        <taxon>Mamiellophyceae</taxon>
        <taxon>Mamiellales</taxon>
        <taxon>Bathycoccaceae</taxon>
        <taxon>Ostreococcus</taxon>
    </lineage>
</organism>
<dbReference type="Gene3D" id="2.20.70.30">
    <property type="entry name" value="Nascent polypeptide-associated complex domain"/>
    <property type="match status" value="1"/>
</dbReference>
<keyword evidence="2" id="KW-0805">Transcription regulation</keyword>
<dbReference type="AlphaFoldDB" id="A0A1Y5HXR7"/>
<dbReference type="Proteomes" id="UP000195557">
    <property type="component" value="Unassembled WGS sequence"/>
</dbReference>
<feature type="domain" description="NAC-A/B" evidence="4">
    <location>
        <begin position="33"/>
        <end position="97"/>
    </location>
</feature>
<dbReference type="Pfam" id="PF01849">
    <property type="entry name" value="NAC"/>
    <property type="match status" value="1"/>
</dbReference>
<dbReference type="InterPro" id="IPR039370">
    <property type="entry name" value="BTF3"/>
</dbReference>
<dbReference type="CDD" id="cd22055">
    <property type="entry name" value="NAC_BTF3"/>
    <property type="match status" value="1"/>
</dbReference>
<dbReference type="SMART" id="SM01407">
    <property type="entry name" value="NAC"/>
    <property type="match status" value="1"/>
</dbReference>
<feature type="compositionally biased region" description="Basic residues" evidence="3">
    <location>
        <begin position="20"/>
        <end position="29"/>
    </location>
</feature>
<dbReference type="InterPro" id="IPR002715">
    <property type="entry name" value="Nas_poly-pep-assoc_cplx_dom"/>
</dbReference>
<feature type="region of interest" description="Disordered" evidence="3">
    <location>
        <begin position="13"/>
        <end position="35"/>
    </location>
</feature>
<dbReference type="InterPro" id="IPR038187">
    <property type="entry name" value="NAC_A/B_dom_sf"/>
</dbReference>
<keyword evidence="2" id="KW-0804">Transcription</keyword>
<evidence type="ECO:0000259" key="4">
    <source>
        <dbReference type="PROSITE" id="PS51151"/>
    </source>
</evidence>
<dbReference type="FunFam" id="2.20.70.30:FF:000001">
    <property type="entry name" value="Transcription factor BTF3 homolog"/>
    <property type="match status" value="1"/>
</dbReference>
<dbReference type="PROSITE" id="PS51151">
    <property type="entry name" value="NAC_AB"/>
    <property type="match status" value="1"/>
</dbReference>
<gene>
    <name evidence="5" type="ORF">BE221DRAFT_63419</name>
</gene>
<name>A0A1Y5HXR7_OSTTA</name>
<accession>A0A1Y5HXR7</accession>
<sequence>MDVDKLQRLAGAVRTGGKGSMRRKKKAVHKSVSNDDKRLQSVIKKMGMNAIPGIQEVNIFHTDTVTHFVSPKVQAAVHANAYVVSGHSETKHLEDILPNIVSQLGPENLANLKKMADQYKAE</sequence>
<evidence type="ECO:0000256" key="1">
    <source>
        <dbReference type="ARBA" id="ARBA00005296"/>
    </source>
</evidence>
<comment type="similarity">
    <text evidence="1 2">Belongs to the NAC-beta family.</text>
</comment>
<protein>
    <recommendedName>
        <fullName evidence="2">Nascent polypeptide-associated complex subunit beta</fullName>
    </recommendedName>
</protein>